<name>A0A9Q1CEM4_HOLLE</name>
<dbReference type="InterPro" id="IPR019791">
    <property type="entry name" value="Haem_peroxidase_animal"/>
</dbReference>
<evidence type="ECO:0000256" key="1">
    <source>
        <dbReference type="ARBA" id="ARBA00004613"/>
    </source>
</evidence>
<dbReference type="AlphaFoldDB" id="A0A9Q1CEM4"/>
<gene>
    <name evidence="5" type="ORF">HOLleu_10909</name>
</gene>
<dbReference type="GO" id="GO:0046872">
    <property type="term" value="F:metal ion binding"/>
    <property type="evidence" value="ECO:0007669"/>
    <property type="project" value="UniProtKB-KW"/>
</dbReference>
<dbReference type="Gene3D" id="1.10.640.10">
    <property type="entry name" value="Haem peroxidase domain superfamily, animal type"/>
    <property type="match status" value="1"/>
</dbReference>
<dbReference type="CDD" id="cd09823">
    <property type="entry name" value="peroxinectin_like"/>
    <property type="match status" value="1"/>
</dbReference>
<keyword evidence="5" id="KW-0575">Peroxidase</keyword>
<keyword evidence="4" id="KW-0349">Heme</keyword>
<evidence type="ECO:0000313" key="6">
    <source>
        <dbReference type="Proteomes" id="UP001152320"/>
    </source>
</evidence>
<dbReference type="GO" id="GO:0020037">
    <property type="term" value="F:heme binding"/>
    <property type="evidence" value="ECO:0007669"/>
    <property type="project" value="InterPro"/>
</dbReference>
<evidence type="ECO:0000256" key="4">
    <source>
        <dbReference type="PIRSR" id="PIRSR619791-2"/>
    </source>
</evidence>
<dbReference type="InterPro" id="IPR010255">
    <property type="entry name" value="Haem_peroxidase_sf"/>
</dbReference>
<dbReference type="PANTHER" id="PTHR11475">
    <property type="entry name" value="OXIDASE/PEROXIDASE"/>
    <property type="match status" value="1"/>
</dbReference>
<keyword evidence="2" id="KW-0964">Secreted</keyword>
<dbReference type="Proteomes" id="UP001152320">
    <property type="component" value="Chromosome 4"/>
</dbReference>
<dbReference type="EMBL" id="JAIZAY010000004">
    <property type="protein sequence ID" value="KAJ8043702.1"/>
    <property type="molecule type" value="Genomic_DNA"/>
</dbReference>
<dbReference type="PRINTS" id="PR00457">
    <property type="entry name" value="ANPEROXIDASE"/>
</dbReference>
<dbReference type="Pfam" id="PF03098">
    <property type="entry name" value="An_peroxidase"/>
    <property type="match status" value="1"/>
</dbReference>
<comment type="subcellular location">
    <subcellularLocation>
        <location evidence="1">Secreted</location>
    </subcellularLocation>
</comment>
<dbReference type="GO" id="GO:0004601">
    <property type="term" value="F:peroxidase activity"/>
    <property type="evidence" value="ECO:0007669"/>
    <property type="project" value="UniProtKB-KW"/>
</dbReference>
<reference evidence="5" key="1">
    <citation type="submission" date="2021-10" db="EMBL/GenBank/DDBJ databases">
        <title>Tropical sea cucumber genome reveals ecological adaptation and Cuvierian tubules defense mechanism.</title>
        <authorList>
            <person name="Chen T."/>
        </authorList>
    </citation>
    <scope>NUCLEOTIDE SEQUENCE</scope>
    <source>
        <strain evidence="5">Nanhai2018</strain>
        <tissue evidence="5">Muscle</tissue>
    </source>
</reference>
<keyword evidence="4" id="KW-0408">Iron</keyword>
<dbReference type="OrthoDB" id="823504at2759"/>
<dbReference type="SUPFAM" id="SSF48113">
    <property type="entry name" value="Heme-dependent peroxidases"/>
    <property type="match status" value="1"/>
</dbReference>
<keyword evidence="3" id="KW-0732">Signal</keyword>
<evidence type="ECO:0000256" key="2">
    <source>
        <dbReference type="ARBA" id="ARBA00022525"/>
    </source>
</evidence>
<sequence>MSGLSEPRLSVNGNKLPSARKISTTVISHSDVPEPGYTALNSHFGQFLDHDIGHTPTERGFCGCTKSSVCIPIEIPEDDEFFEVPCFPFLRSLPSLDENCKGPRQQLNQITSFIDGSAIYGSTDDVVNSLRNKDDGLGLLLTETNPTGVFSLPHLPKDVQESDCATIRHGHHCGRSGDVRSSEQTGLTILHTIFHRNHNLIALQLFQMNPFWDDTRLFNEARRINTAIFQHITYNEYLPLLIGPRMVRALDIKSNSAGFFYGYDYKVNPGVSNVVSTSAFRFGHSQVSSDMTRVNPQFQEVFDPLLLAEAFFNGSIMFDGTNGGVDSIALGMVTQQLQKVDLNIDIVLTQHLFNFPPFSPALDLIAFNIQRGRDHGIPSYVEWRTFCGLSDASSMDDLRSEISEENISRLKKAYSDVRDIDLFVGSIAEEPLADALVGPTNACILGRQFHDLKAGDRFWYETGNQKTSFTKDQLAMIRTMTMSRLMCDNLEFIESIQPFAFRSADERVSPGDETSFYRYNQMNDFPDLNRDMPGFSNVRVSCRDFTVIPHLDLCPRSKQGSPFCSK</sequence>
<keyword evidence="6" id="KW-1185">Reference proteome</keyword>
<keyword evidence="5" id="KW-0560">Oxidoreductase</keyword>
<evidence type="ECO:0000256" key="3">
    <source>
        <dbReference type="ARBA" id="ARBA00022729"/>
    </source>
</evidence>
<dbReference type="GO" id="GO:0005576">
    <property type="term" value="C:extracellular region"/>
    <property type="evidence" value="ECO:0007669"/>
    <property type="project" value="UniProtKB-SubCell"/>
</dbReference>
<dbReference type="InterPro" id="IPR037120">
    <property type="entry name" value="Haem_peroxidase_sf_animal"/>
</dbReference>
<organism evidence="5 6">
    <name type="scientific">Holothuria leucospilota</name>
    <name type="common">Black long sea cucumber</name>
    <name type="synonym">Mertensiothuria leucospilota</name>
    <dbReference type="NCBI Taxonomy" id="206669"/>
    <lineage>
        <taxon>Eukaryota</taxon>
        <taxon>Metazoa</taxon>
        <taxon>Echinodermata</taxon>
        <taxon>Eleutherozoa</taxon>
        <taxon>Echinozoa</taxon>
        <taxon>Holothuroidea</taxon>
        <taxon>Aspidochirotacea</taxon>
        <taxon>Aspidochirotida</taxon>
        <taxon>Holothuriidae</taxon>
        <taxon>Holothuria</taxon>
    </lineage>
</organism>
<dbReference type="PANTHER" id="PTHR11475:SF143">
    <property type="entry name" value="PUTATIVE-RELATED"/>
    <property type="match status" value="1"/>
</dbReference>
<proteinExistence type="predicted"/>
<accession>A0A9Q1CEM4</accession>
<comment type="caution">
    <text evidence="5">The sequence shown here is derived from an EMBL/GenBank/DDBJ whole genome shotgun (WGS) entry which is preliminary data.</text>
</comment>
<evidence type="ECO:0000313" key="5">
    <source>
        <dbReference type="EMBL" id="KAJ8043702.1"/>
    </source>
</evidence>
<protein>
    <submittedName>
        <fullName evidence="5">Peroxidase</fullName>
    </submittedName>
</protein>
<keyword evidence="4" id="KW-0479">Metal-binding</keyword>
<feature type="binding site" description="axial binding residue" evidence="4">
    <location>
        <position position="284"/>
    </location>
    <ligand>
        <name>heme b</name>
        <dbReference type="ChEBI" id="CHEBI:60344"/>
    </ligand>
    <ligandPart>
        <name>Fe</name>
        <dbReference type="ChEBI" id="CHEBI:18248"/>
    </ligandPart>
</feature>
<dbReference type="GO" id="GO:0006979">
    <property type="term" value="P:response to oxidative stress"/>
    <property type="evidence" value="ECO:0007669"/>
    <property type="project" value="InterPro"/>
</dbReference>
<dbReference type="PROSITE" id="PS50292">
    <property type="entry name" value="PEROXIDASE_3"/>
    <property type="match status" value="1"/>
</dbReference>
<dbReference type="FunFam" id="1.10.640.10:FF:000003">
    <property type="entry name" value="chorion peroxidase"/>
    <property type="match status" value="1"/>
</dbReference>